<dbReference type="SUPFAM" id="SSF81324">
    <property type="entry name" value="Voltage-gated potassium channels"/>
    <property type="match status" value="1"/>
</dbReference>
<keyword evidence="2" id="KW-0813">Transport</keyword>
<keyword evidence="9" id="KW-0406">Ion transport</keyword>
<comment type="subcellular location">
    <subcellularLocation>
        <location evidence="1">Membrane</location>
        <topology evidence="1">Multi-pass membrane protein</topology>
    </subcellularLocation>
</comment>
<keyword evidence="8 12" id="KW-1133">Transmembrane helix</keyword>
<evidence type="ECO:0000256" key="3">
    <source>
        <dbReference type="ARBA" id="ARBA00022538"/>
    </source>
</evidence>
<keyword evidence="11" id="KW-0407">Ion channel</keyword>
<evidence type="ECO:0000256" key="12">
    <source>
        <dbReference type="SAM" id="Phobius"/>
    </source>
</evidence>
<evidence type="ECO:0000259" key="13">
    <source>
        <dbReference type="Pfam" id="PF00520"/>
    </source>
</evidence>
<dbReference type="InterPro" id="IPR005821">
    <property type="entry name" value="Ion_trans_dom"/>
</dbReference>
<feature type="transmembrane region" description="Helical" evidence="12">
    <location>
        <begin position="126"/>
        <end position="144"/>
    </location>
</feature>
<dbReference type="GO" id="GO:0005249">
    <property type="term" value="F:voltage-gated potassium channel activity"/>
    <property type="evidence" value="ECO:0007669"/>
    <property type="project" value="InterPro"/>
</dbReference>
<dbReference type="AlphaFoldDB" id="A0A383DPJ4"/>
<reference evidence="14" key="1">
    <citation type="submission" date="2018-05" db="EMBL/GenBank/DDBJ databases">
        <authorList>
            <person name="Lanie J.A."/>
            <person name="Ng W.-L."/>
            <person name="Kazmierczak K.M."/>
            <person name="Andrzejewski T.M."/>
            <person name="Davidsen T.M."/>
            <person name="Wayne K.J."/>
            <person name="Tettelin H."/>
            <person name="Glass J.I."/>
            <person name="Rusch D."/>
            <person name="Podicherti R."/>
            <person name="Tsui H.-C.T."/>
            <person name="Winkler M.E."/>
        </authorList>
    </citation>
    <scope>NUCLEOTIDE SEQUENCE</scope>
</reference>
<dbReference type="Gene3D" id="1.20.120.350">
    <property type="entry name" value="Voltage-gated potassium channels. Chain C"/>
    <property type="match status" value="1"/>
</dbReference>
<keyword evidence="3" id="KW-0633">Potassium transport</keyword>
<evidence type="ECO:0000256" key="2">
    <source>
        <dbReference type="ARBA" id="ARBA00022448"/>
    </source>
</evidence>
<evidence type="ECO:0000256" key="7">
    <source>
        <dbReference type="ARBA" id="ARBA00022958"/>
    </source>
</evidence>
<dbReference type="EMBL" id="UINC01219102">
    <property type="protein sequence ID" value="SVE46421.1"/>
    <property type="molecule type" value="Genomic_DNA"/>
</dbReference>
<evidence type="ECO:0000256" key="6">
    <source>
        <dbReference type="ARBA" id="ARBA00022882"/>
    </source>
</evidence>
<feature type="transmembrane region" description="Helical" evidence="12">
    <location>
        <begin position="150"/>
        <end position="171"/>
    </location>
</feature>
<protein>
    <recommendedName>
        <fullName evidence="13">Ion transport domain-containing protein</fullName>
    </recommendedName>
</protein>
<feature type="domain" description="Ion transport" evidence="13">
    <location>
        <begin position="25"/>
        <end position="189"/>
    </location>
</feature>
<proteinExistence type="predicted"/>
<evidence type="ECO:0000256" key="1">
    <source>
        <dbReference type="ARBA" id="ARBA00004141"/>
    </source>
</evidence>
<feature type="non-terminal residue" evidence="14">
    <location>
        <position position="190"/>
    </location>
</feature>
<evidence type="ECO:0000256" key="9">
    <source>
        <dbReference type="ARBA" id="ARBA00023065"/>
    </source>
</evidence>
<dbReference type="InterPro" id="IPR027359">
    <property type="entry name" value="Volt_channel_dom_sf"/>
</dbReference>
<name>A0A383DPJ4_9ZZZZ</name>
<evidence type="ECO:0000256" key="4">
    <source>
        <dbReference type="ARBA" id="ARBA00022692"/>
    </source>
</evidence>
<feature type="transmembrane region" description="Helical" evidence="12">
    <location>
        <begin position="85"/>
        <end position="106"/>
    </location>
</feature>
<dbReference type="PANTHER" id="PTHR11537">
    <property type="entry name" value="VOLTAGE-GATED POTASSIUM CHANNEL"/>
    <property type="match status" value="1"/>
</dbReference>
<dbReference type="PANTHER" id="PTHR11537:SF254">
    <property type="entry name" value="POTASSIUM VOLTAGE-GATED CHANNEL PROTEIN SHAB"/>
    <property type="match status" value="1"/>
</dbReference>
<sequence>MKQYSLKTKLYDIIFESDTPAGKGFDLLLIVSILLSVAVVFLDSVEYYNKRYGELLYILEWFFTILFTLEYFLRIYCIGKPTLYIRSFFGIIDLLSILPTYISLFVPASRYLSVIRILRVLRIFRILKLILYIGEANLLMEAILASRRKIIVFLFSILLLVSIFGSVMYLIEGQANGFTSIPRSIYWAIV</sequence>
<accession>A0A383DPJ4</accession>
<dbReference type="InterPro" id="IPR028325">
    <property type="entry name" value="VG_K_chnl"/>
</dbReference>
<dbReference type="PRINTS" id="PR00169">
    <property type="entry name" value="KCHANNEL"/>
</dbReference>
<evidence type="ECO:0000256" key="5">
    <source>
        <dbReference type="ARBA" id="ARBA00022826"/>
    </source>
</evidence>
<dbReference type="Pfam" id="PF00520">
    <property type="entry name" value="Ion_trans"/>
    <property type="match status" value="1"/>
</dbReference>
<keyword evidence="5" id="KW-0631">Potassium channel</keyword>
<evidence type="ECO:0000256" key="10">
    <source>
        <dbReference type="ARBA" id="ARBA00023136"/>
    </source>
</evidence>
<keyword evidence="7" id="KW-0630">Potassium</keyword>
<keyword evidence="10 12" id="KW-0472">Membrane</keyword>
<evidence type="ECO:0000256" key="8">
    <source>
        <dbReference type="ARBA" id="ARBA00022989"/>
    </source>
</evidence>
<feature type="transmembrane region" description="Helical" evidence="12">
    <location>
        <begin position="55"/>
        <end position="73"/>
    </location>
</feature>
<gene>
    <name evidence="14" type="ORF">METZ01_LOCUS499275</name>
</gene>
<keyword evidence="4 12" id="KW-0812">Transmembrane</keyword>
<keyword evidence="6" id="KW-0851">Voltage-gated channel</keyword>
<feature type="transmembrane region" description="Helical" evidence="12">
    <location>
        <begin position="27"/>
        <end position="48"/>
    </location>
</feature>
<dbReference type="GO" id="GO:0008076">
    <property type="term" value="C:voltage-gated potassium channel complex"/>
    <property type="evidence" value="ECO:0007669"/>
    <property type="project" value="InterPro"/>
</dbReference>
<dbReference type="GO" id="GO:0001508">
    <property type="term" value="P:action potential"/>
    <property type="evidence" value="ECO:0007669"/>
    <property type="project" value="TreeGrafter"/>
</dbReference>
<organism evidence="14">
    <name type="scientific">marine metagenome</name>
    <dbReference type="NCBI Taxonomy" id="408172"/>
    <lineage>
        <taxon>unclassified sequences</taxon>
        <taxon>metagenomes</taxon>
        <taxon>ecological metagenomes</taxon>
    </lineage>
</organism>
<evidence type="ECO:0000313" key="14">
    <source>
        <dbReference type="EMBL" id="SVE46421.1"/>
    </source>
</evidence>
<dbReference type="Gene3D" id="1.10.287.70">
    <property type="match status" value="1"/>
</dbReference>
<evidence type="ECO:0000256" key="11">
    <source>
        <dbReference type="ARBA" id="ARBA00023303"/>
    </source>
</evidence>